<evidence type="ECO:0000313" key="3">
    <source>
        <dbReference type="EMBL" id="EAR27092.1"/>
    </source>
</evidence>
<comment type="pathway">
    <text evidence="1">Siderophore biosynthesis.</text>
</comment>
<dbReference type="Gene3D" id="3.30.310.280">
    <property type="match status" value="1"/>
</dbReference>
<protein>
    <recommendedName>
        <fullName evidence="2">Acyltransferase MbtK/IucB-like conserved domain-containing protein</fullName>
    </recommendedName>
</protein>
<dbReference type="Gene3D" id="3.40.630.30">
    <property type="match status" value="1"/>
</dbReference>
<dbReference type="eggNOG" id="COG4264">
    <property type="taxonomic scope" value="Bacteria"/>
</dbReference>
<dbReference type="GO" id="GO:0016746">
    <property type="term" value="F:acyltransferase activity"/>
    <property type="evidence" value="ECO:0007669"/>
    <property type="project" value="InterPro"/>
</dbReference>
<name>A4CDQ0_9GAMM</name>
<dbReference type="InterPro" id="IPR007310">
    <property type="entry name" value="Aerobactin_biosyn_IucA/IucC_N"/>
</dbReference>
<dbReference type="HOGENOM" id="CLU_018524_1_1_6"/>
<dbReference type="Pfam" id="PF04183">
    <property type="entry name" value="IucA_IucC"/>
    <property type="match status" value="1"/>
</dbReference>
<dbReference type="STRING" id="87626.PTD2_05460"/>
<keyword evidence="4" id="KW-1185">Reference proteome</keyword>
<proteinExistence type="predicted"/>
<dbReference type="Proteomes" id="UP000006201">
    <property type="component" value="Unassembled WGS sequence"/>
</dbReference>
<dbReference type="GO" id="GO:0016881">
    <property type="term" value="F:acid-amino acid ligase activity"/>
    <property type="evidence" value="ECO:0007669"/>
    <property type="project" value="UniProtKB-ARBA"/>
</dbReference>
<dbReference type="RefSeq" id="WP_009838955.1">
    <property type="nucleotide sequence ID" value="NZ_AAOH01000007.1"/>
</dbReference>
<dbReference type="SUPFAM" id="SSF55729">
    <property type="entry name" value="Acyl-CoA N-acyltransferases (Nat)"/>
    <property type="match status" value="1"/>
</dbReference>
<dbReference type="PANTHER" id="PTHR34384">
    <property type="entry name" value="L-2,3-DIAMINOPROPANOATE--CITRATE LIGASE"/>
    <property type="match status" value="1"/>
</dbReference>
<dbReference type="InterPro" id="IPR037455">
    <property type="entry name" value="LucA/IucC-like"/>
</dbReference>
<evidence type="ECO:0000256" key="1">
    <source>
        <dbReference type="ARBA" id="ARBA00004924"/>
    </source>
</evidence>
<gene>
    <name evidence="3" type="ORF">PTD2_05460</name>
</gene>
<dbReference type="AlphaFoldDB" id="A4CDQ0"/>
<dbReference type="InterPro" id="IPR022770">
    <property type="entry name" value="IucA/IucC-like_C"/>
</dbReference>
<dbReference type="Pfam" id="PF13523">
    <property type="entry name" value="Acetyltransf_8"/>
    <property type="match status" value="1"/>
</dbReference>
<dbReference type="Gene3D" id="6.10.250.3370">
    <property type="match status" value="1"/>
</dbReference>
<dbReference type="OrthoDB" id="495728at2"/>
<sequence>MINQSTQFTLFQHDTHLGAFSIRAIELEKDLELLHQWVTQSHTQYWAMQGLSQTQVYEEYLKTCQKTAVFVGTFAEHPCFLIEVYDPKNDAIAEHYEVQAGDVGMHLLIAQPMHKIAGFTWEVFKTVMHFLFENPCNKRVVVEPDVRNKKIHVLNKKAGFCYQKVINLGHKFADLAWCDRAQFMRAVQQGNHIMLSQDLSPEKAVEHLQLETWQRVNRALICKALSEFAHERLIKPTLTNEEHEWLFFELKTDYVDVLYRFKAKLLELNHWQIDEASIVKQRNDLPAELDAMHFISELRESLGISPAMLPTYLEEVASTLSSSAYKLSQPSLTSAQLTQANFQQVERAMTEGHPCFIANNGRIGFSALDYHNFAPEVGAPIRLVWLAAHEDKIVFSTTSDLDYATLMEQELGHDLIQLFENKLKDRGLNPAQYRFFPVHPWQWFNKLAALFAPDMALHDLVCLGYGADQYQAQQSIRTLFNKSEPNKHYVKLALSILNMGFMRGLSPYYMKATPAINDWIARLVKQDLYFAESGFSILREVAAIGYHNDRLEAATELQSPYRKMLSALWRDNPLIELKANQRLMTMASFLHVDKQGNALLPELIKAADISIEQWMACYLKCYLDPLLHCFYAHNVVFMPHGENVIMVLENNVPVRAIMKDIAEEVALLDKDAVLAQSIDRIRVDMKDDLKILYILTDVFDCFFRFMANILDQQAGYSQQQFWRQVAQSILLYQHTHPELQAKFEQYNLFADEFALSCLNRLQLSNNKQMIDLADPAKNLKLEGMLKNPIASFKTMEIHPLVYPSA</sequence>
<dbReference type="InterPro" id="IPR016181">
    <property type="entry name" value="Acyl_CoA_acyltransferase"/>
</dbReference>
<dbReference type="SMART" id="SM01006">
    <property type="entry name" value="AlcB"/>
    <property type="match status" value="1"/>
</dbReference>
<accession>A4CDQ0</accession>
<dbReference type="InterPro" id="IPR019432">
    <property type="entry name" value="Acyltransferase_MbtK/IucB-like"/>
</dbReference>
<dbReference type="GO" id="GO:0019290">
    <property type="term" value="P:siderophore biosynthetic process"/>
    <property type="evidence" value="ECO:0007669"/>
    <property type="project" value="InterPro"/>
</dbReference>
<dbReference type="EMBL" id="AAOH01000007">
    <property type="protein sequence ID" value="EAR27092.1"/>
    <property type="molecule type" value="Genomic_DNA"/>
</dbReference>
<comment type="caution">
    <text evidence="3">The sequence shown here is derived from an EMBL/GenBank/DDBJ whole genome shotgun (WGS) entry which is preliminary data.</text>
</comment>
<dbReference type="PANTHER" id="PTHR34384:SF6">
    <property type="entry name" value="STAPHYLOFERRIN B SYNTHASE"/>
    <property type="match status" value="1"/>
</dbReference>
<reference evidence="3 4" key="1">
    <citation type="submission" date="2006-02" db="EMBL/GenBank/DDBJ databases">
        <authorList>
            <person name="Moran M.A."/>
            <person name="Kjelleberg S."/>
            <person name="Egan S."/>
            <person name="Saunders N."/>
            <person name="Thomas T."/>
            <person name="Ferriera S."/>
            <person name="Johnson J."/>
            <person name="Kravitz S."/>
            <person name="Halpern A."/>
            <person name="Remington K."/>
            <person name="Beeson K."/>
            <person name="Tran B."/>
            <person name="Rogers Y.-H."/>
            <person name="Friedman R."/>
            <person name="Venter J.C."/>
        </authorList>
    </citation>
    <scope>NUCLEOTIDE SEQUENCE [LARGE SCALE GENOMIC DNA]</scope>
    <source>
        <strain evidence="3 4">D2</strain>
    </source>
</reference>
<organism evidence="3 4">
    <name type="scientific">Pseudoalteromonas tunicata D2</name>
    <dbReference type="NCBI Taxonomy" id="87626"/>
    <lineage>
        <taxon>Bacteria</taxon>
        <taxon>Pseudomonadati</taxon>
        <taxon>Pseudomonadota</taxon>
        <taxon>Gammaproteobacteria</taxon>
        <taxon>Alteromonadales</taxon>
        <taxon>Pseudoalteromonadaceae</taxon>
        <taxon>Pseudoalteromonas</taxon>
    </lineage>
</organism>
<dbReference type="Gene3D" id="1.10.510.40">
    <property type="match status" value="1"/>
</dbReference>
<evidence type="ECO:0000259" key="2">
    <source>
        <dbReference type="SMART" id="SM01006"/>
    </source>
</evidence>
<dbReference type="Pfam" id="PF06276">
    <property type="entry name" value="FhuF"/>
    <property type="match status" value="1"/>
</dbReference>
<feature type="domain" description="Acyltransferase MbtK/IucB-like conserved" evidence="2">
    <location>
        <begin position="23"/>
        <end position="70"/>
    </location>
</feature>
<evidence type="ECO:0000313" key="4">
    <source>
        <dbReference type="Proteomes" id="UP000006201"/>
    </source>
</evidence>